<evidence type="ECO:0000313" key="2">
    <source>
        <dbReference type="Proteomes" id="UP001154282"/>
    </source>
</evidence>
<sequence length="135" mass="15774">MTRESGLSVLVDRDECHTGVRSFLNGWFSDHEQIHNLCSRLSDPTIRKQGVLPIEIDYPSVLRLLEVLNDRRRQQAPVMRTVMARELPGPAALREIFRFFFSREMEQESVSELHSLMEGGIAVRRHRLWLLKMMV</sequence>
<gene>
    <name evidence="1" type="ORF">LITE_LOCUS48733</name>
</gene>
<comment type="caution">
    <text evidence="1">The sequence shown here is derived from an EMBL/GenBank/DDBJ whole genome shotgun (WGS) entry which is preliminary data.</text>
</comment>
<name>A0AAV0RMJ5_9ROSI</name>
<accession>A0AAV0RMJ5</accession>
<protein>
    <submittedName>
        <fullName evidence="1">Uncharacterized protein</fullName>
    </submittedName>
</protein>
<evidence type="ECO:0000313" key="1">
    <source>
        <dbReference type="EMBL" id="CAI0558321.1"/>
    </source>
</evidence>
<keyword evidence="2" id="KW-1185">Reference proteome</keyword>
<dbReference type="AlphaFoldDB" id="A0AAV0RMJ5"/>
<proteinExistence type="predicted"/>
<reference evidence="1" key="1">
    <citation type="submission" date="2022-08" db="EMBL/GenBank/DDBJ databases">
        <authorList>
            <person name="Gutierrez-Valencia J."/>
        </authorList>
    </citation>
    <scope>NUCLEOTIDE SEQUENCE</scope>
</reference>
<dbReference type="EMBL" id="CAMGYJ010000011">
    <property type="protein sequence ID" value="CAI0558321.1"/>
    <property type="molecule type" value="Genomic_DNA"/>
</dbReference>
<dbReference type="Proteomes" id="UP001154282">
    <property type="component" value="Unassembled WGS sequence"/>
</dbReference>
<organism evidence="1 2">
    <name type="scientific">Linum tenue</name>
    <dbReference type="NCBI Taxonomy" id="586396"/>
    <lineage>
        <taxon>Eukaryota</taxon>
        <taxon>Viridiplantae</taxon>
        <taxon>Streptophyta</taxon>
        <taxon>Embryophyta</taxon>
        <taxon>Tracheophyta</taxon>
        <taxon>Spermatophyta</taxon>
        <taxon>Magnoliopsida</taxon>
        <taxon>eudicotyledons</taxon>
        <taxon>Gunneridae</taxon>
        <taxon>Pentapetalae</taxon>
        <taxon>rosids</taxon>
        <taxon>fabids</taxon>
        <taxon>Malpighiales</taxon>
        <taxon>Linaceae</taxon>
        <taxon>Linum</taxon>
    </lineage>
</organism>